<comment type="subcellular location">
    <subcellularLocation>
        <location evidence="1">Cell membrane</location>
        <topology evidence="1">Multi-pass membrane protein</topology>
    </subcellularLocation>
</comment>
<dbReference type="Gene3D" id="3.30.70.100">
    <property type="match status" value="1"/>
</dbReference>
<keyword evidence="6 7" id="KW-0472">Membrane</keyword>
<feature type="transmembrane region" description="Helical" evidence="7">
    <location>
        <begin position="92"/>
        <end position="115"/>
    </location>
</feature>
<dbReference type="EMBL" id="BACI01000099">
    <property type="protein sequence ID" value="GAA14363.1"/>
    <property type="molecule type" value="Genomic_DNA"/>
</dbReference>
<dbReference type="InterPro" id="IPR011066">
    <property type="entry name" value="MscS_channel_C_sf"/>
</dbReference>
<keyword evidence="5 7" id="KW-1133">Transmembrane helix</keyword>
<feature type="domain" description="Mechanosensitive ion channel MscS C-terminal" evidence="9">
    <location>
        <begin position="210"/>
        <end position="293"/>
    </location>
</feature>
<evidence type="ECO:0000259" key="9">
    <source>
        <dbReference type="Pfam" id="PF21082"/>
    </source>
</evidence>
<keyword evidence="4 7" id="KW-0812">Transmembrane</keyword>
<dbReference type="GO" id="GO:0005886">
    <property type="term" value="C:plasma membrane"/>
    <property type="evidence" value="ECO:0007669"/>
    <property type="project" value="UniProtKB-SubCell"/>
</dbReference>
<feature type="domain" description="Mechanosensitive ion channel MscS" evidence="8">
    <location>
        <begin position="138"/>
        <end position="202"/>
    </location>
</feature>
<dbReference type="SUPFAM" id="SSF82861">
    <property type="entry name" value="Mechanosensitive channel protein MscS (YggB), transmembrane region"/>
    <property type="match status" value="1"/>
</dbReference>
<dbReference type="SUPFAM" id="SSF82689">
    <property type="entry name" value="Mechanosensitive channel protein MscS (YggB), C-terminal domain"/>
    <property type="match status" value="1"/>
</dbReference>
<dbReference type="InterPro" id="IPR049142">
    <property type="entry name" value="MS_channel_1st"/>
</dbReference>
<name>F9W0H4_9ACTN</name>
<dbReference type="eggNOG" id="COG0668">
    <property type="taxonomic scope" value="Bacteria"/>
</dbReference>
<comment type="similarity">
    <text evidence="2">Belongs to the MscS (TC 1.A.23) family.</text>
</comment>
<dbReference type="PANTHER" id="PTHR30460">
    <property type="entry name" value="MODERATE CONDUCTANCE MECHANOSENSITIVE CHANNEL YBIO"/>
    <property type="match status" value="1"/>
</dbReference>
<dbReference type="InterPro" id="IPR045276">
    <property type="entry name" value="YbiO_bact"/>
</dbReference>
<evidence type="ECO:0000256" key="2">
    <source>
        <dbReference type="ARBA" id="ARBA00008017"/>
    </source>
</evidence>
<dbReference type="Pfam" id="PF00924">
    <property type="entry name" value="MS_channel_2nd"/>
    <property type="match status" value="1"/>
</dbReference>
<keyword evidence="3" id="KW-1003">Cell membrane</keyword>
<dbReference type="FunFam" id="1.10.287.1260:FF:000005">
    <property type="entry name" value="Mechanosensitive ion channel family protein"/>
    <property type="match status" value="1"/>
</dbReference>
<feature type="domain" description="Mechanosensitive ion channel transmembrane helices 2/3" evidence="10">
    <location>
        <begin position="98"/>
        <end position="137"/>
    </location>
</feature>
<evidence type="ECO:0000259" key="8">
    <source>
        <dbReference type="Pfam" id="PF00924"/>
    </source>
</evidence>
<gene>
    <name evidence="11" type="ORF">GOALK_099_01030</name>
</gene>
<evidence type="ECO:0000313" key="11">
    <source>
        <dbReference type="EMBL" id="GAA14363.1"/>
    </source>
</evidence>
<organism evidence="11 12">
    <name type="scientific">Gordonia alkanivorans NBRC 16433</name>
    <dbReference type="NCBI Taxonomy" id="1027371"/>
    <lineage>
        <taxon>Bacteria</taxon>
        <taxon>Bacillati</taxon>
        <taxon>Actinomycetota</taxon>
        <taxon>Actinomycetes</taxon>
        <taxon>Mycobacteriales</taxon>
        <taxon>Gordoniaceae</taxon>
        <taxon>Gordonia</taxon>
    </lineage>
</organism>
<dbReference type="GO" id="GO:0008381">
    <property type="term" value="F:mechanosensitive monoatomic ion channel activity"/>
    <property type="evidence" value="ECO:0007669"/>
    <property type="project" value="InterPro"/>
</dbReference>
<reference evidence="11 12" key="1">
    <citation type="submission" date="2011-05" db="EMBL/GenBank/DDBJ databases">
        <title>Whole genome shotgun sequence of Gordonia alkanivorans NBRC 16433.</title>
        <authorList>
            <person name="Hosoyama A."/>
            <person name="Nakamura S."/>
            <person name="Takarada H."/>
            <person name="Tsuchikane K."/>
            <person name="Yamazaki S."/>
            <person name="Fujita N."/>
        </authorList>
    </citation>
    <scope>NUCLEOTIDE SEQUENCE [LARGE SCALE GENOMIC DNA]</scope>
    <source>
        <strain evidence="11 12">NBRC 16433</strain>
    </source>
</reference>
<dbReference type="RefSeq" id="WP_006360430.1">
    <property type="nucleotide sequence ID" value="NZ_BACI01000099.1"/>
</dbReference>
<dbReference type="STRING" id="1027371.GOALK_099_01030"/>
<dbReference type="InterPro" id="IPR011014">
    <property type="entry name" value="MscS_channel_TM-2"/>
</dbReference>
<evidence type="ECO:0000259" key="10">
    <source>
        <dbReference type="Pfam" id="PF21088"/>
    </source>
</evidence>
<proteinExistence type="inferred from homology"/>
<dbReference type="Pfam" id="PF21082">
    <property type="entry name" value="MS_channel_3rd"/>
    <property type="match status" value="1"/>
</dbReference>
<dbReference type="InterPro" id="IPR023408">
    <property type="entry name" value="MscS_beta-dom_sf"/>
</dbReference>
<dbReference type="Gene3D" id="2.30.30.60">
    <property type="match status" value="1"/>
</dbReference>
<evidence type="ECO:0000256" key="7">
    <source>
        <dbReference type="SAM" id="Phobius"/>
    </source>
</evidence>
<dbReference type="InterPro" id="IPR010920">
    <property type="entry name" value="LSM_dom_sf"/>
</dbReference>
<evidence type="ECO:0000313" key="12">
    <source>
        <dbReference type="Proteomes" id="UP000003558"/>
    </source>
</evidence>
<dbReference type="Proteomes" id="UP000003558">
    <property type="component" value="Unassembled WGS sequence"/>
</dbReference>
<dbReference type="Gene3D" id="1.10.287.1260">
    <property type="match status" value="1"/>
</dbReference>
<dbReference type="InterPro" id="IPR006685">
    <property type="entry name" value="MscS_channel_2nd"/>
</dbReference>
<accession>F9W0H4</accession>
<dbReference type="FunFam" id="2.30.30.60:FF:000001">
    <property type="entry name" value="MscS Mechanosensitive ion channel"/>
    <property type="match status" value="1"/>
</dbReference>
<evidence type="ECO:0000256" key="4">
    <source>
        <dbReference type="ARBA" id="ARBA00022692"/>
    </source>
</evidence>
<dbReference type="PANTHER" id="PTHR30460:SF0">
    <property type="entry name" value="MODERATE CONDUCTANCE MECHANOSENSITIVE CHANNEL YBIO"/>
    <property type="match status" value="1"/>
</dbReference>
<comment type="caution">
    <text evidence="11">The sequence shown here is derived from an EMBL/GenBank/DDBJ whole genome shotgun (WGS) entry which is preliminary data.</text>
</comment>
<dbReference type="InterPro" id="IPR049278">
    <property type="entry name" value="MS_channel_C"/>
</dbReference>
<feature type="transmembrane region" description="Helical" evidence="7">
    <location>
        <begin position="25"/>
        <end position="43"/>
    </location>
</feature>
<evidence type="ECO:0000256" key="3">
    <source>
        <dbReference type="ARBA" id="ARBA00022475"/>
    </source>
</evidence>
<evidence type="ECO:0000256" key="6">
    <source>
        <dbReference type="ARBA" id="ARBA00023136"/>
    </source>
</evidence>
<dbReference type="AlphaFoldDB" id="F9W0H4"/>
<dbReference type="Pfam" id="PF21088">
    <property type="entry name" value="MS_channel_1st"/>
    <property type="match status" value="1"/>
</dbReference>
<evidence type="ECO:0000256" key="1">
    <source>
        <dbReference type="ARBA" id="ARBA00004651"/>
    </source>
</evidence>
<protein>
    <submittedName>
        <fullName evidence="11">Putative MscS family transporter</fullName>
    </submittedName>
</protein>
<sequence>MTIQNLAFEWTETNREWIIENPIRIAAYILAALVVRFAIHRTIDRATRPRSRDGEKSRGATLMRGLRPKTVTTERSAQIAARRAQRAATIGSVLKSTVSIVLLVWVVLSVLSVLGVNIAPFIASAGIVGLAIGFGAQNLVRDFVTGVFMLLEDQYGVGDIVDLGEAIGEVETVGLRVTTLRDIDGTLWYVRNGEIARVGNMSQEFAVARVDTPVAPGADIDKAQRVAAEAARLAVEEDDTDILGAIEMLGVQEVSSDQVVLRLTVKTKPNGQWAVQRRLRRAILQAFVENSIALPYSRAWGSLLETAGT</sequence>
<evidence type="ECO:0000256" key="5">
    <source>
        <dbReference type="ARBA" id="ARBA00022989"/>
    </source>
</evidence>
<dbReference type="SUPFAM" id="SSF50182">
    <property type="entry name" value="Sm-like ribonucleoproteins"/>
    <property type="match status" value="1"/>
</dbReference>
<feature type="transmembrane region" description="Helical" evidence="7">
    <location>
        <begin position="121"/>
        <end position="140"/>
    </location>
</feature>